<dbReference type="Proteomes" id="UP000599179">
    <property type="component" value="Unassembled WGS sequence"/>
</dbReference>
<proteinExistence type="predicted"/>
<dbReference type="RefSeq" id="WP_188457039.1">
    <property type="nucleotide sequence ID" value="NZ_BMGM01000001.1"/>
</dbReference>
<dbReference type="Pfam" id="PF09413">
    <property type="entry name" value="DUF2007"/>
    <property type="match status" value="1"/>
</dbReference>
<sequence>MDNSSYQKVYAAGETETLALKDAFNQEGIQFIERNNIQSGLRGGFYGGAKGVEILVQEKDVAAAEKIIAEIFNAE</sequence>
<evidence type="ECO:0000313" key="2">
    <source>
        <dbReference type="EMBL" id="GGE23435.1"/>
    </source>
</evidence>
<organism evidence="2 3">
    <name type="scientific">Psychroflexus planctonicus</name>
    <dbReference type="NCBI Taxonomy" id="1526575"/>
    <lineage>
        <taxon>Bacteria</taxon>
        <taxon>Pseudomonadati</taxon>
        <taxon>Bacteroidota</taxon>
        <taxon>Flavobacteriia</taxon>
        <taxon>Flavobacteriales</taxon>
        <taxon>Flavobacteriaceae</taxon>
        <taxon>Psychroflexus</taxon>
    </lineage>
</organism>
<dbReference type="EMBL" id="BMGM01000001">
    <property type="protein sequence ID" value="GGE23435.1"/>
    <property type="molecule type" value="Genomic_DNA"/>
</dbReference>
<accession>A0ABQ1SDK8</accession>
<comment type="caution">
    <text evidence="2">The sequence shown here is derived from an EMBL/GenBank/DDBJ whole genome shotgun (WGS) entry which is preliminary data.</text>
</comment>
<evidence type="ECO:0000259" key="1">
    <source>
        <dbReference type="Pfam" id="PF09413"/>
    </source>
</evidence>
<protein>
    <recommendedName>
        <fullName evidence="1">DUF2007 domain-containing protein</fullName>
    </recommendedName>
</protein>
<feature type="domain" description="DUF2007" evidence="1">
    <location>
        <begin position="19"/>
        <end position="71"/>
    </location>
</feature>
<gene>
    <name evidence="2" type="ORF">GCM10010832_00130</name>
</gene>
<dbReference type="InterPro" id="IPR018551">
    <property type="entry name" value="DUF2007"/>
</dbReference>
<evidence type="ECO:0000313" key="3">
    <source>
        <dbReference type="Proteomes" id="UP000599179"/>
    </source>
</evidence>
<name>A0ABQ1SDK8_9FLAO</name>
<reference evidence="3" key="1">
    <citation type="journal article" date="2019" name="Int. J. Syst. Evol. Microbiol.">
        <title>The Global Catalogue of Microorganisms (GCM) 10K type strain sequencing project: providing services to taxonomists for standard genome sequencing and annotation.</title>
        <authorList>
            <consortium name="The Broad Institute Genomics Platform"/>
            <consortium name="The Broad Institute Genome Sequencing Center for Infectious Disease"/>
            <person name="Wu L."/>
            <person name="Ma J."/>
        </authorList>
    </citation>
    <scope>NUCLEOTIDE SEQUENCE [LARGE SCALE GENOMIC DNA]</scope>
    <source>
        <strain evidence="3">CGMCC 1.12931</strain>
    </source>
</reference>
<keyword evidence="3" id="KW-1185">Reference proteome</keyword>